<feature type="transmembrane region" description="Helical" evidence="6">
    <location>
        <begin position="256"/>
        <end position="274"/>
    </location>
</feature>
<feature type="transmembrane region" description="Helical" evidence="6">
    <location>
        <begin position="306"/>
        <end position="325"/>
    </location>
</feature>
<evidence type="ECO:0000256" key="4">
    <source>
        <dbReference type="ARBA" id="ARBA00022989"/>
    </source>
</evidence>
<evidence type="ECO:0000313" key="9">
    <source>
        <dbReference type="Proteomes" id="UP000554482"/>
    </source>
</evidence>
<dbReference type="InterPro" id="IPR000620">
    <property type="entry name" value="EamA_dom"/>
</dbReference>
<sequence length="400" mass="43942">MGYDLGNTFHELKPAMMMVLVQIVSAGVTILYKLASIDGMSMKVMVAYRYLIATAFLSPLAFFLERKSRPKLTWLVVFQAFLCGLFGCSLGQNLYVASLNLTSTTFASAMSNLTPAITFIMAGAFGLEKMSMKTLGGKAKVLGTLVGIGGAMLLTVYKGRQINLWPTHMINVHDDDHISHVAKSHILGSLLALCSCFSFALWLITQTKMSEIYPCHYSSTALMCMMASIQSVIFALCMERDRSQWRLGLNIRLLAVTYSGIISSSLIVSVTTWCIHKRGPLFVSIFSPLMLVVVALAGSFLLNEKLHLGCVLGAGLIVFGLYLVLWGKSKEMKGTLQLMPTKSPKRSTETTDNIITFPSYNNNKLDATAFQPEIDLTGSEARIDSNLKERIVVSSLQVDH</sequence>
<reference evidence="8 9" key="1">
    <citation type="submission" date="2020-06" db="EMBL/GenBank/DDBJ databases">
        <title>Transcriptomic and genomic resources for Thalictrum thalictroides and T. hernandezii: Facilitating candidate gene discovery in an emerging model plant lineage.</title>
        <authorList>
            <person name="Arias T."/>
            <person name="Riano-Pachon D.M."/>
            <person name="Di Stilio V.S."/>
        </authorList>
    </citation>
    <scope>NUCLEOTIDE SEQUENCE [LARGE SCALE GENOMIC DNA]</scope>
    <source>
        <strain evidence="9">cv. WT478/WT964</strain>
        <tissue evidence="8">Leaves</tissue>
    </source>
</reference>
<dbReference type="Proteomes" id="UP000554482">
    <property type="component" value="Unassembled WGS sequence"/>
</dbReference>
<gene>
    <name evidence="8" type="ORF">FRX31_033051</name>
</gene>
<keyword evidence="5 6" id="KW-0472">Membrane</keyword>
<dbReference type="OrthoDB" id="1728340at2759"/>
<dbReference type="PANTHER" id="PTHR31218">
    <property type="entry name" value="WAT1-RELATED PROTEIN"/>
    <property type="match status" value="1"/>
</dbReference>
<feature type="transmembrane region" description="Helical" evidence="6">
    <location>
        <begin position="72"/>
        <end position="94"/>
    </location>
</feature>
<name>A0A7J6UZ74_THATH</name>
<dbReference type="GO" id="GO:0022857">
    <property type="term" value="F:transmembrane transporter activity"/>
    <property type="evidence" value="ECO:0007669"/>
    <property type="project" value="InterPro"/>
</dbReference>
<feature type="transmembrane region" description="Helical" evidence="6">
    <location>
        <begin position="139"/>
        <end position="157"/>
    </location>
</feature>
<keyword evidence="4 6" id="KW-1133">Transmembrane helix</keyword>
<evidence type="ECO:0000256" key="2">
    <source>
        <dbReference type="ARBA" id="ARBA00007635"/>
    </source>
</evidence>
<proteinExistence type="inferred from homology"/>
<feature type="domain" description="EamA" evidence="7">
    <location>
        <begin position="187"/>
        <end position="325"/>
    </location>
</feature>
<dbReference type="InterPro" id="IPR030184">
    <property type="entry name" value="WAT1-related"/>
</dbReference>
<evidence type="ECO:0000313" key="8">
    <source>
        <dbReference type="EMBL" id="KAF5177360.1"/>
    </source>
</evidence>
<evidence type="ECO:0000259" key="7">
    <source>
        <dbReference type="Pfam" id="PF00892"/>
    </source>
</evidence>
<feature type="transmembrane region" description="Helical" evidence="6">
    <location>
        <begin position="106"/>
        <end position="127"/>
    </location>
</feature>
<protein>
    <recommendedName>
        <fullName evidence="6">WAT1-related protein</fullName>
    </recommendedName>
</protein>
<dbReference type="AlphaFoldDB" id="A0A7J6UZ74"/>
<evidence type="ECO:0000256" key="5">
    <source>
        <dbReference type="ARBA" id="ARBA00023136"/>
    </source>
</evidence>
<feature type="transmembrane region" description="Helical" evidence="6">
    <location>
        <begin position="12"/>
        <end position="35"/>
    </location>
</feature>
<feature type="transmembrane region" description="Helical" evidence="6">
    <location>
        <begin position="217"/>
        <end position="236"/>
    </location>
</feature>
<organism evidence="8 9">
    <name type="scientific">Thalictrum thalictroides</name>
    <name type="common">Rue-anemone</name>
    <name type="synonym">Anemone thalictroides</name>
    <dbReference type="NCBI Taxonomy" id="46969"/>
    <lineage>
        <taxon>Eukaryota</taxon>
        <taxon>Viridiplantae</taxon>
        <taxon>Streptophyta</taxon>
        <taxon>Embryophyta</taxon>
        <taxon>Tracheophyta</taxon>
        <taxon>Spermatophyta</taxon>
        <taxon>Magnoliopsida</taxon>
        <taxon>Ranunculales</taxon>
        <taxon>Ranunculaceae</taxon>
        <taxon>Thalictroideae</taxon>
        <taxon>Thalictrum</taxon>
    </lineage>
</organism>
<comment type="similarity">
    <text evidence="2 6">Belongs to the drug/metabolite transporter (DMT) superfamily. Plant drug/metabolite exporter (P-DME) (TC 2.A.7.4) family.</text>
</comment>
<feature type="transmembrane region" description="Helical" evidence="6">
    <location>
        <begin position="186"/>
        <end position="205"/>
    </location>
</feature>
<feature type="transmembrane region" description="Helical" evidence="6">
    <location>
        <begin position="47"/>
        <end position="65"/>
    </location>
</feature>
<feature type="transmembrane region" description="Helical" evidence="6">
    <location>
        <begin position="281"/>
        <end position="300"/>
    </location>
</feature>
<feature type="domain" description="EamA" evidence="7">
    <location>
        <begin position="15"/>
        <end position="155"/>
    </location>
</feature>
<dbReference type="SUPFAM" id="SSF103481">
    <property type="entry name" value="Multidrug resistance efflux transporter EmrE"/>
    <property type="match status" value="2"/>
</dbReference>
<comment type="caution">
    <text evidence="8">The sequence shown here is derived from an EMBL/GenBank/DDBJ whole genome shotgun (WGS) entry which is preliminary data.</text>
</comment>
<dbReference type="GO" id="GO:0016020">
    <property type="term" value="C:membrane"/>
    <property type="evidence" value="ECO:0007669"/>
    <property type="project" value="UniProtKB-SubCell"/>
</dbReference>
<evidence type="ECO:0000256" key="1">
    <source>
        <dbReference type="ARBA" id="ARBA00004141"/>
    </source>
</evidence>
<dbReference type="EMBL" id="JABWDY010041475">
    <property type="protein sequence ID" value="KAF5177360.1"/>
    <property type="molecule type" value="Genomic_DNA"/>
</dbReference>
<dbReference type="Pfam" id="PF00892">
    <property type="entry name" value="EamA"/>
    <property type="match status" value="2"/>
</dbReference>
<keyword evidence="3 6" id="KW-0812">Transmembrane</keyword>
<evidence type="ECO:0000256" key="3">
    <source>
        <dbReference type="ARBA" id="ARBA00022692"/>
    </source>
</evidence>
<comment type="subcellular location">
    <subcellularLocation>
        <location evidence="1 6">Membrane</location>
        <topology evidence="1 6">Multi-pass membrane protein</topology>
    </subcellularLocation>
</comment>
<evidence type="ECO:0000256" key="6">
    <source>
        <dbReference type="RuleBase" id="RU363077"/>
    </source>
</evidence>
<accession>A0A7J6UZ74</accession>
<dbReference type="InterPro" id="IPR037185">
    <property type="entry name" value="EmrE-like"/>
</dbReference>
<keyword evidence="9" id="KW-1185">Reference proteome</keyword>